<evidence type="ECO:0000313" key="2">
    <source>
        <dbReference type="EMBL" id="QGJ94906.1"/>
    </source>
</evidence>
<gene>
    <name evidence="2" type="primary">43</name>
    <name evidence="2" type="ORF">SEA_STORMAGEDDON_43</name>
</gene>
<evidence type="ECO:0000313" key="3">
    <source>
        <dbReference type="Proteomes" id="UP000423065"/>
    </source>
</evidence>
<feature type="compositionally biased region" description="Basic and acidic residues" evidence="1">
    <location>
        <begin position="124"/>
        <end position="138"/>
    </location>
</feature>
<accession>A0A649VR10</accession>
<dbReference type="EMBL" id="MN586040">
    <property type="protein sequence ID" value="QGJ94906.1"/>
    <property type="molecule type" value="Genomic_DNA"/>
</dbReference>
<dbReference type="Proteomes" id="UP000423065">
    <property type="component" value="Segment"/>
</dbReference>
<feature type="region of interest" description="Disordered" evidence="1">
    <location>
        <begin position="653"/>
        <end position="679"/>
    </location>
</feature>
<feature type="region of interest" description="Disordered" evidence="1">
    <location>
        <begin position="777"/>
        <end position="814"/>
    </location>
</feature>
<feature type="compositionally biased region" description="Basic and acidic residues" evidence="1">
    <location>
        <begin position="653"/>
        <end position="669"/>
    </location>
</feature>
<reference evidence="2 3" key="1">
    <citation type="submission" date="2019-10" db="EMBL/GenBank/DDBJ databases">
        <authorList>
            <person name="Garlena R.A."/>
            <person name="Russell D.A."/>
            <person name="Pope W.H."/>
            <person name="Jacobs-Sera D."/>
            <person name="Hatfull G.F."/>
        </authorList>
    </citation>
    <scope>NUCLEOTIDE SEQUENCE [LARGE SCALE GENOMIC DNA]</scope>
</reference>
<protein>
    <submittedName>
        <fullName evidence="2">Tape measure protein</fullName>
    </submittedName>
</protein>
<sequence length="814" mass="85660">MTMPPMGSGNPFEETSNDTVAARLSVDVPQDAANNLNQLVTNAHELAVNMEAAARAQGNFIEYLRQLPEVMAQSEAAAAQFIGSAAPVINGGGRSGGSWGRNDAARPDFAGTPGDGSNSAAREAAQREALEDLRRNDPRQLANVIAQNDPRTIRRGDDDQIPGGGGGRGGGGGGGNRPGGAPRPGNQPAPSGPGRPPSEDGPSGTEIDWSQRLQTMAGGGTQWLNTVLSQTAAGGRGSGIDLLAAGVSGAQRMSGTLSNQLSSQIESREARARQEAEAQGMDEDETLRHIAAAGAPLRGLSGTVGRAARGLGVAAAGVTAIKGINSAGEWYQGMRAQGAVRGGGGAEGMQYEMGVRMMAMNPFISTEQSRKIMNSALQNGYTGKEFDTVTEFMADNLKKMNMDVAESVKVLQSNVTRGGQSIAQAQQDIESVSSFAQDPNLRMTSGQLRESYSRQMESMTNRIGAPTGQQASDLAMLTSQIGASDPNTVGLGEIIMNSTSNPLMAYAIAPDGYNGHPGGALSAALNQPDGEDKVIQAAIGEIKRIVQNPYYTEMLADPNQAYLAEVSINDELAAVGINLPPGMVGPLIQQVMSGTLDKDVQESKDRVKKEQTGGQPKKKGFWGSIGAALSSAGHAFNYVDHSVTAWGEGAFGSDEKAAEHRKKRDESYNKMRRSNAEETGFSNDRINALLDEYGMDTISVRDDEGHEKKLSKGLMANEDVMKKIVAGDYKLKLPGADEYVPLENIAGQKGELDKKKDGKTTTALVDLTDRASALLQLLPQGDTLNQNQRSSNSGEDGAARNDPPAGSRYDTGGY</sequence>
<name>A0A649VR10_9CAUD</name>
<organism evidence="2 3">
    <name type="scientific">Gordonia phage Stormageddon</name>
    <dbReference type="NCBI Taxonomy" id="2656541"/>
    <lineage>
        <taxon>Viruses</taxon>
        <taxon>Duplodnaviria</taxon>
        <taxon>Heunggongvirae</taxon>
        <taxon>Uroviricota</taxon>
        <taxon>Caudoviricetes</taxon>
        <taxon>Stormageddonvirus</taxon>
        <taxon>Stormageddonvirus Stormageddon</taxon>
    </lineage>
</organism>
<proteinExistence type="predicted"/>
<feature type="compositionally biased region" description="Pro residues" evidence="1">
    <location>
        <begin position="185"/>
        <end position="196"/>
    </location>
</feature>
<evidence type="ECO:0000256" key="1">
    <source>
        <dbReference type="SAM" id="MobiDB-lite"/>
    </source>
</evidence>
<feature type="compositionally biased region" description="Polar residues" evidence="1">
    <location>
        <begin position="782"/>
        <end position="794"/>
    </location>
</feature>
<feature type="region of interest" description="Disordered" evidence="1">
    <location>
        <begin position="93"/>
        <end position="206"/>
    </location>
</feature>
<feature type="compositionally biased region" description="Gly residues" evidence="1">
    <location>
        <begin position="162"/>
        <end position="178"/>
    </location>
</feature>
<dbReference type="GeneID" id="64766751"/>
<dbReference type="KEGG" id="vg:64766751"/>
<dbReference type="RefSeq" id="YP_010059519.1">
    <property type="nucleotide sequence ID" value="NC_054726.1"/>
</dbReference>
<keyword evidence="3" id="KW-1185">Reference proteome</keyword>